<evidence type="ECO:0000259" key="2">
    <source>
        <dbReference type="Pfam" id="PF08450"/>
    </source>
</evidence>
<gene>
    <name evidence="3" type="ORF">GCM10023189_50880</name>
</gene>
<dbReference type="PRINTS" id="PR01790">
    <property type="entry name" value="SMP30FAMILY"/>
</dbReference>
<evidence type="ECO:0000313" key="4">
    <source>
        <dbReference type="Proteomes" id="UP001501175"/>
    </source>
</evidence>
<comment type="caution">
    <text evidence="3">The sequence shown here is derived from an EMBL/GenBank/DDBJ whole genome shotgun (WGS) entry which is preliminary data.</text>
</comment>
<protein>
    <submittedName>
        <fullName evidence="3">SMP-30/gluconolactonase/LRE family protein</fullName>
    </submittedName>
</protein>
<proteinExistence type="inferred from homology"/>
<reference evidence="4" key="1">
    <citation type="journal article" date="2019" name="Int. J. Syst. Evol. Microbiol.">
        <title>The Global Catalogue of Microorganisms (GCM) 10K type strain sequencing project: providing services to taxonomists for standard genome sequencing and annotation.</title>
        <authorList>
            <consortium name="The Broad Institute Genomics Platform"/>
            <consortium name="The Broad Institute Genome Sequencing Center for Infectious Disease"/>
            <person name="Wu L."/>
            <person name="Ma J."/>
        </authorList>
    </citation>
    <scope>NUCLEOTIDE SEQUENCE [LARGE SCALE GENOMIC DNA]</scope>
    <source>
        <strain evidence="4">JCM 17927</strain>
    </source>
</reference>
<feature type="domain" description="SMP-30/Gluconolactonase/LRE-like region" evidence="2">
    <location>
        <begin position="15"/>
        <end position="257"/>
    </location>
</feature>
<dbReference type="InterPro" id="IPR005511">
    <property type="entry name" value="SMP-30"/>
</dbReference>
<dbReference type="PANTHER" id="PTHR10907">
    <property type="entry name" value="REGUCALCIN"/>
    <property type="match status" value="1"/>
</dbReference>
<dbReference type="EMBL" id="BAABHD010000082">
    <property type="protein sequence ID" value="GAA4467342.1"/>
    <property type="molecule type" value="Genomic_DNA"/>
</dbReference>
<dbReference type="InterPro" id="IPR013658">
    <property type="entry name" value="SGL"/>
</dbReference>
<keyword evidence="4" id="KW-1185">Reference proteome</keyword>
<organism evidence="3 4">
    <name type="scientific">Nibrella saemangeumensis</name>
    <dbReference type="NCBI Taxonomy" id="1084526"/>
    <lineage>
        <taxon>Bacteria</taxon>
        <taxon>Pseudomonadati</taxon>
        <taxon>Bacteroidota</taxon>
        <taxon>Cytophagia</taxon>
        <taxon>Cytophagales</taxon>
        <taxon>Spirosomataceae</taxon>
        <taxon>Nibrella</taxon>
    </lineage>
</organism>
<dbReference type="Proteomes" id="UP001501175">
    <property type="component" value="Unassembled WGS sequence"/>
</dbReference>
<name>A0ABP8NKI4_9BACT</name>
<dbReference type="Gene3D" id="2.120.10.30">
    <property type="entry name" value="TolB, C-terminal domain"/>
    <property type="match status" value="1"/>
</dbReference>
<accession>A0ABP8NKI4</accession>
<evidence type="ECO:0000256" key="1">
    <source>
        <dbReference type="ARBA" id="ARBA00008853"/>
    </source>
</evidence>
<evidence type="ECO:0000313" key="3">
    <source>
        <dbReference type="EMBL" id="GAA4467342.1"/>
    </source>
</evidence>
<dbReference type="InterPro" id="IPR011042">
    <property type="entry name" value="6-blade_b-propeller_TolB-like"/>
</dbReference>
<sequence length="292" mass="31483">MSVQPELLLDAKATLGEGSLWHPLEHKLYWVDIEGKALHIFDPATEKDIAFLVGERIGTVVPVQTGGALVALQSGIHHLNTDTGELNQIIQPLTDSEIRFNDGKCDPAGRFWVGSMHLEQKDGAASLYRMDTDKSVQVMLTGVTISNGIVWTSDRKTMYYIDTPTSTVQAFDYDNQTGAISHGRTAIDTSGVDGFPDGMTIDADDKLWIAFHSGGCVTRWDPATGNLLQKIDVPAPNTTSCAFGGAALDTLYITTAREGLSADQLAEFPFSGGLFAVKPGVKGVPAFFYKGL</sequence>
<dbReference type="PANTHER" id="PTHR10907:SF47">
    <property type="entry name" value="REGUCALCIN"/>
    <property type="match status" value="1"/>
</dbReference>
<dbReference type="Pfam" id="PF08450">
    <property type="entry name" value="SGL"/>
    <property type="match status" value="1"/>
</dbReference>
<dbReference type="RefSeq" id="WP_345248394.1">
    <property type="nucleotide sequence ID" value="NZ_BAABHD010000082.1"/>
</dbReference>
<dbReference type="SUPFAM" id="SSF63829">
    <property type="entry name" value="Calcium-dependent phosphotriesterase"/>
    <property type="match status" value="1"/>
</dbReference>
<comment type="similarity">
    <text evidence="1">Belongs to the SMP-30/CGR1 family.</text>
</comment>